<feature type="transmembrane region" description="Helical" evidence="1">
    <location>
        <begin position="39"/>
        <end position="59"/>
    </location>
</feature>
<keyword evidence="1" id="KW-0812">Transmembrane</keyword>
<feature type="transmembrane region" description="Helical" evidence="1">
    <location>
        <begin position="6"/>
        <end position="27"/>
    </location>
</feature>
<reference evidence="2 3" key="1">
    <citation type="submission" date="2018-10" db="EMBL/GenBank/DDBJ databases">
        <title>Genome sequencing of Pedobacter jejuensis TNB23.</title>
        <authorList>
            <person name="Cho Y.-J."/>
            <person name="Cho A."/>
            <person name="Kim O.-S."/>
        </authorList>
    </citation>
    <scope>NUCLEOTIDE SEQUENCE [LARGE SCALE GENOMIC DNA]</scope>
    <source>
        <strain evidence="2 3">TNB23</strain>
    </source>
</reference>
<feature type="transmembrane region" description="Helical" evidence="1">
    <location>
        <begin position="65"/>
        <end position="85"/>
    </location>
</feature>
<dbReference type="Proteomes" id="UP000274046">
    <property type="component" value="Unassembled WGS sequence"/>
</dbReference>
<dbReference type="AlphaFoldDB" id="A0A3N0C335"/>
<comment type="caution">
    <text evidence="2">The sequence shown here is derived from an EMBL/GenBank/DDBJ whole genome shotgun (WGS) entry which is preliminary data.</text>
</comment>
<feature type="transmembrane region" description="Helical" evidence="1">
    <location>
        <begin position="149"/>
        <end position="171"/>
    </location>
</feature>
<evidence type="ECO:0000313" key="2">
    <source>
        <dbReference type="EMBL" id="RNL56908.1"/>
    </source>
</evidence>
<protein>
    <recommendedName>
        <fullName evidence="4">Oligosaccharide repeat unit polymerase</fullName>
    </recommendedName>
</protein>
<accession>A0A3N0C335</accession>
<feature type="transmembrane region" description="Helical" evidence="1">
    <location>
        <begin position="250"/>
        <end position="271"/>
    </location>
</feature>
<name>A0A3N0C335_9SPHI</name>
<dbReference type="RefSeq" id="WP_123203890.1">
    <property type="nucleotide sequence ID" value="NZ_RBEE01000001.1"/>
</dbReference>
<dbReference type="OrthoDB" id="928337at2"/>
<keyword evidence="3" id="KW-1185">Reference proteome</keyword>
<evidence type="ECO:0000313" key="3">
    <source>
        <dbReference type="Proteomes" id="UP000274046"/>
    </source>
</evidence>
<sequence length="451" mass="51073">MQDIVFSFDLTTLTFLFFAVFAIYFILLRKQIFLWFDPLLIFIFFNSVSIAFVIYLYFFEHSIKLEYFLSFMSCIIAFIAGIALGGRRGLPNFSEVKRANTIGSSYNYALLVDVFMVICLLIMLISNLLMLLVKGSLPIFSANPSEAKILLYTGGWGIVKRINFALLNFVLAIPLIKMFHPSIKLKFKQKSFYVICLLLCVMIMVTMGSKSSLLIMLNLLFAIALVNKSFGILIVDKLKTNFNKAIISKWAKYSLIIALSFMLTIIVLSGVETSSLDSVITRLVASGDAFYFFYVFDIYSDFNHSAIDYIPHILNPFLAMIRATDYEFAIGAYIINYSIGLPLDALSTFGPNAQHPLEGLIYFGKYGAPFYSFSVGYIISYIRIGFLRRMGPYPNNFILVIYVVLSSMIITAATDVPLFMQVFYDVVIYGVIVLIVSILISEVLNKGRRYV</sequence>
<feature type="transmembrane region" description="Helical" evidence="1">
    <location>
        <begin position="192"/>
        <end position="209"/>
    </location>
</feature>
<feature type="transmembrane region" description="Helical" evidence="1">
    <location>
        <begin position="426"/>
        <end position="444"/>
    </location>
</feature>
<proteinExistence type="predicted"/>
<feature type="transmembrane region" description="Helical" evidence="1">
    <location>
        <begin position="106"/>
        <end position="129"/>
    </location>
</feature>
<feature type="transmembrane region" description="Helical" evidence="1">
    <location>
        <begin position="215"/>
        <end position="238"/>
    </location>
</feature>
<gene>
    <name evidence="2" type="ORF">D7004_00385</name>
</gene>
<feature type="transmembrane region" description="Helical" evidence="1">
    <location>
        <begin position="396"/>
        <end position="414"/>
    </location>
</feature>
<keyword evidence="1" id="KW-1133">Transmembrane helix</keyword>
<organism evidence="2 3">
    <name type="scientific">Pedobacter jejuensis</name>
    <dbReference type="NCBI Taxonomy" id="1268550"/>
    <lineage>
        <taxon>Bacteria</taxon>
        <taxon>Pseudomonadati</taxon>
        <taxon>Bacteroidota</taxon>
        <taxon>Sphingobacteriia</taxon>
        <taxon>Sphingobacteriales</taxon>
        <taxon>Sphingobacteriaceae</taxon>
        <taxon>Pedobacter</taxon>
    </lineage>
</organism>
<evidence type="ECO:0008006" key="4">
    <source>
        <dbReference type="Google" id="ProtNLM"/>
    </source>
</evidence>
<evidence type="ECO:0000256" key="1">
    <source>
        <dbReference type="SAM" id="Phobius"/>
    </source>
</evidence>
<feature type="transmembrane region" description="Helical" evidence="1">
    <location>
        <begin position="366"/>
        <end position="384"/>
    </location>
</feature>
<keyword evidence="1" id="KW-0472">Membrane</keyword>
<dbReference type="EMBL" id="RBEE01000001">
    <property type="protein sequence ID" value="RNL56908.1"/>
    <property type="molecule type" value="Genomic_DNA"/>
</dbReference>